<dbReference type="GO" id="GO:0006629">
    <property type="term" value="P:lipid metabolic process"/>
    <property type="evidence" value="ECO:0007669"/>
    <property type="project" value="InterPro"/>
</dbReference>
<dbReference type="AlphaFoldDB" id="A0A1H1ZT39"/>
<dbReference type="GO" id="GO:0008081">
    <property type="term" value="F:phosphoric diester hydrolase activity"/>
    <property type="evidence" value="ECO:0007669"/>
    <property type="project" value="InterPro"/>
</dbReference>
<name>A0A1H1ZT39_9ACTN</name>
<evidence type="ECO:0000313" key="3">
    <source>
        <dbReference type="Proteomes" id="UP000199103"/>
    </source>
</evidence>
<dbReference type="Pfam" id="PF03009">
    <property type="entry name" value="GDPD"/>
    <property type="match status" value="1"/>
</dbReference>
<organism evidence="2 3">
    <name type="scientific">Microlunatus soli</name>
    <dbReference type="NCBI Taxonomy" id="630515"/>
    <lineage>
        <taxon>Bacteria</taxon>
        <taxon>Bacillati</taxon>
        <taxon>Actinomycetota</taxon>
        <taxon>Actinomycetes</taxon>
        <taxon>Propionibacteriales</taxon>
        <taxon>Propionibacteriaceae</taxon>
        <taxon>Microlunatus</taxon>
    </lineage>
</organism>
<feature type="domain" description="GP-PDE" evidence="1">
    <location>
        <begin position="3"/>
        <end position="236"/>
    </location>
</feature>
<sequence>MSFVVVGHRGAMAEAPENTVASFRRAEEIGIDEVETDVRISADGQLLMLHDATLDRVAADDAGKGLGPIAELPWSVINSVDIGDGERVPTLLQMYESTASTIQLEIKAPAVIDSLVDFFADHRDHAERTFLTGFSIEAISTVAERMPQIRRGIITSTWSEVADRPDGPEGLIKETGSTRLHSGWDGLTAGAVDQLHEAGYQIHGWPTRTREDLRRCLELGLDGTTSDDPRTLKQWLAELVD</sequence>
<dbReference type="Proteomes" id="UP000199103">
    <property type="component" value="Chromosome I"/>
</dbReference>
<dbReference type="SUPFAM" id="SSF51695">
    <property type="entry name" value="PLC-like phosphodiesterases"/>
    <property type="match status" value="1"/>
</dbReference>
<evidence type="ECO:0000259" key="1">
    <source>
        <dbReference type="PROSITE" id="PS51704"/>
    </source>
</evidence>
<dbReference type="InterPro" id="IPR030395">
    <property type="entry name" value="GP_PDE_dom"/>
</dbReference>
<gene>
    <name evidence="2" type="ORF">SAMN04489812_5440</name>
</gene>
<dbReference type="PANTHER" id="PTHR46211">
    <property type="entry name" value="GLYCEROPHOSPHORYL DIESTER PHOSPHODIESTERASE"/>
    <property type="match status" value="1"/>
</dbReference>
<dbReference type="EMBL" id="LT629772">
    <property type="protein sequence ID" value="SDT36955.1"/>
    <property type="molecule type" value="Genomic_DNA"/>
</dbReference>
<reference evidence="2 3" key="1">
    <citation type="submission" date="2016-10" db="EMBL/GenBank/DDBJ databases">
        <authorList>
            <person name="de Groot N.N."/>
        </authorList>
    </citation>
    <scope>NUCLEOTIDE SEQUENCE [LARGE SCALE GENOMIC DNA]</scope>
    <source>
        <strain evidence="2 3">DSM 21800</strain>
    </source>
</reference>
<protein>
    <submittedName>
        <fullName evidence="2">Glycerophosphoryl diester phosphodiesterase</fullName>
    </submittedName>
</protein>
<dbReference type="PROSITE" id="PS51704">
    <property type="entry name" value="GP_PDE"/>
    <property type="match status" value="1"/>
</dbReference>
<dbReference type="InterPro" id="IPR017946">
    <property type="entry name" value="PLC-like_Pdiesterase_TIM-brl"/>
</dbReference>
<accession>A0A1H1ZT39</accession>
<evidence type="ECO:0000313" key="2">
    <source>
        <dbReference type="EMBL" id="SDT36955.1"/>
    </source>
</evidence>
<keyword evidence="3" id="KW-1185">Reference proteome</keyword>
<dbReference type="STRING" id="630515.SAMN04489812_5440"/>
<dbReference type="Gene3D" id="3.20.20.190">
    <property type="entry name" value="Phosphatidylinositol (PI) phosphodiesterase"/>
    <property type="match status" value="1"/>
</dbReference>
<proteinExistence type="predicted"/>
<dbReference type="PANTHER" id="PTHR46211:SF14">
    <property type="entry name" value="GLYCEROPHOSPHODIESTER PHOSPHODIESTERASE"/>
    <property type="match status" value="1"/>
</dbReference>